<gene>
    <name evidence="2" type="ORF">EXIGLDRAFT_466759</name>
</gene>
<sequence>MMLQLRNARHEDLRAYDSKPEPRPTQPVPAPAPAPVPVIPLPPPAARDDQSSSGDGSLYASETESEPSQLDPVEEALQVIARKVASVKNYVEIWLDLEQAGPDLHDPEALKPVLKNLRGCVHSCHDQAYLRVLAESWRIGAPGPSLRY</sequence>
<protein>
    <submittedName>
        <fullName evidence="2">Uncharacterized protein</fullName>
    </submittedName>
</protein>
<feature type="region of interest" description="Disordered" evidence="1">
    <location>
        <begin position="1"/>
        <end position="72"/>
    </location>
</feature>
<reference evidence="2 3" key="1">
    <citation type="journal article" date="2016" name="Mol. Biol. Evol.">
        <title>Comparative Genomics of Early-Diverging Mushroom-Forming Fungi Provides Insights into the Origins of Lignocellulose Decay Capabilities.</title>
        <authorList>
            <person name="Nagy L.G."/>
            <person name="Riley R."/>
            <person name="Tritt A."/>
            <person name="Adam C."/>
            <person name="Daum C."/>
            <person name="Floudas D."/>
            <person name="Sun H."/>
            <person name="Yadav J.S."/>
            <person name="Pangilinan J."/>
            <person name="Larsson K.H."/>
            <person name="Matsuura K."/>
            <person name="Barry K."/>
            <person name="Labutti K."/>
            <person name="Kuo R."/>
            <person name="Ohm R.A."/>
            <person name="Bhattacharya S.S."/>
            <person name="Shirouzu T."/>
            <person name="Yoshinaga Y."/>
            <person name="Martin F.M."/>
            <person name="Grigoriev I.V."/>
            <person name="Hibbett D.S."/>
        </authorList>
    </citation>
    <scope>NUCLEOTIDE SEQUENCE [LARGE SCALE GENOMIC DNA]</scope>
    <source>
        <strain evidence="2 3">HHB12029</strain>
    </source>
</reference>
<keyword evidence="3" id="KW-1185">Reference proteome</keyword>
<evidence type="ECO:0000256" key="1">
    <source>
        <dbReference type="SAM" id="MobiDB-lite"/>
    </source>
</evidence>
<dbReference type="EMBL" id="KV426609">
    <property type="protein sequence ID" value="KZV79481.1"/>
    <property type="molecule type" value="Genomic_DNA"/>
</dbReference>
<feature type="compositionally biased region" description="Polar residues" evidence="1">
    <location>
        <begin position="51"/>
        <end position="68"/>
    </location>
</feature>
<dbReference type="InParanoid" id="A0A165AWK9"/>
<evidence type="ECO:0000313" key="3">
    <source>
        <dbReference type="Proteomes" id="UP000077266"/>
    </source>
</evidence>
<feature type="compositionally biased region" description="Basic and acidic residues" evidence="1">
    <location>
        <begin position="8"/>
        <end position="22"/>
    </location>
</feature>
<name>A0A165AWK9_EXIGL</name>
<organism evidence="2 3">
    <name type="scientific">Exidia glandulosa HHB12029</name>
    <dbReference type="NCBI Taxonomy" id="1314781"/>
    <lineage>
        <taxon>Eukaryota</taxon>
        <taxon>Fungi</taxon>
        <taxon>Dikarya</taxon>
        <taxon>Basidiomycota</taxon>
        <taxon>Agaricomycotina</taxon>
        <taxon>Agaricomycetes</taxon>
        <taxon>Auriculariales</taxon>
        <taxon>Exidiaceae</taxon>
        <taxon>Exidia</taxon>
    </lineage>
</organism>
<dbReference type="AlphaFoldDB" id="A0A165AWK9"/>
<dbReference type="Proteomes" id="UP000077266">
    <property type="component" value="Unassembled WGS sequence"/>
</dbReference>
<evidence type="ECO:0000313" key="2">
    <source>
        <dbReference type="EMBL" id="KZV79481.1"/>
    </source>
</evidence>
<feature type="compositionally biased region" description="Pro residues" evidence="1">
    <location>
        <begin position="23"/>
        <end position="45"/>
    </location>
</feature>
<accession>A0A165AWK9</accession>
<proteinExistence type="predicted"/>